<gene>
    <name evidence="2" type="ORF">S01H4_16488</name>
</gene>
<keyword evidence="1" id="KW-0472">Membrane</keyword>
<feature type="transmembrane region" description="Helical" evidence="1">
    <location>
        <begin position="58"/>
        <end position="81"/>
    </location>
</feature>
<evidence type="ECO:0000256" key="1">
    <source>
        <dbReference type="SAM" id="Phobius"/>
    </source>
</evidence>
<comment type="caution">
    <text evidence="2">The sequence shown here is derived from an EMBL/GenBank/DDBJ whole genome shotgun (WGS) entry which is preliminary data.</text>
</comment>
<organism evidence="2">
    <name type="scientific">marine sediment metagenome</name>
    <dbReference type="NCBI Taxonomy" id="412755"/>
    <lineage>
        <taxon>unclassified sequences</taxon>
        <taxon>metagenomes</taxon>
        <taxon>ecological metagenomes</taxon>
    </lineage>
</organism>
<accession>X1A4L1</accession>
<sequence length="123" mass="13825">MLMVVPINHFFFPSWYHGELGISFGDNFDIWAVWLIAAYSIGLGVACFIAASDPMRYYATVVEIFVGTLAMAFVVMISTLMLGTNPYLWTTSFTGLTLIAFCVLIILIYPLTPVKYLQENNIH</sequence>
<evidence type="ECO:0000313" key="2">
    <source>
        <dbReference type="EMBL" id="GAG55146.1"/>
    </source>
</evidence>
<keyword evidence="1" id="KW-0812">Transmembrane</keyword>
<dbReference type="EMBL" id="BART01007232">
    <property type="protein sequence ID" value="GAG55146.1"/>
    <property type="molecule type" value="Genomic_DNA"/>
</dbReference>
<keyword evidence="1" id="KW-1133">Transmembrane helix</keyword>
<dbReference type="AlphaFoldDB" id="X1A4L1"/>
<feature type="transmembrane region" description="Helical" evidence="1">
    <location>
        <begin position="87"/>
        <end position="109"/>
    </location>
</feature>
<reference evidence="2" key="1">
    <citation type="journal article" date="2014" name="Front. Microbiol.">
        <title>High frequency of phylogenetically diverse reductive dehalogenase-homologous genes in deep subseafloor sedimentary metagenomes.</title>
        <authorList>
            <person name="Kawai M."/>
            <person name="Futagami T."/>
            <person name="Toyoda A."/>
            <person name="Takaki Y."/>
            <person name="Nishi S."/>
            <person name="Hori S."/>
            <person name="Arai W."/>
            <person name="Tsubouchi T."/>
            <person name="Morono Y."/>
            <person name="Uchiyama I."/>
            <person name="Ito T."/>
            <person name="Fujiyama A."/>
            <person name="Inagaki F."/>
            <person name="Takami H."/>
        </authorList>
    </citation>
    <scope>NUCLEOTIDE SEQUENCE</scope>
    <source>
        <strain evidence="2">Expedition CK06-06</strain>
    </source>
</reference>
<proteinExistence type="predicted"/>
<name>X1A4L1_9ZZZZ</name>
<protein>
    <submittedName>
        <fullName evidence="2">Uncharacterized protein</fullName>
    </submittedName>
</protein>
<feature type="transmembrane region" description="Helical" evidence="1">
    <location>
        <begin position="30"/>
        <end position="51"/>
    </location>
</feature>